<protein>
    <submittedName>
        <fullName evidence="8">MliC family protein</fullName>
    </submittedName>
</protein>
<comment type="caution">
    <text evidence="8">The sequence shown here is derived from an EMBL/GenBank/DDBJ whole genome shotgun (WGS) entry which is preliminary data.</text>
</comment>
<gene>
    <name evidence="8" type="ORF">GCM10022421_34550</name>
</gene>
<dbReference type="SUPFAM" id="SSF141488">
    <property type="entry name" value="YdhA-like"/>
    <property type="match status" value="1"/>
</dbReference>
<evidence type="ECO:0000256" key="3">
    <source>
        <dbReference type="ARBA" id="ARBA00023139"/>
    </source>
</evidence>
<dbReference type="Pfam" id="PF07007">
    <property type="entry name" value="LprI"/>
    <property type="match status" value="1"/>
</dbReference>
<keyword evidence="9" id="KW-1185">Reference proteome</keyword>
<evidence type="ECO:0000256" key="4">
    <source>
        <dbReference type="ARBA" id="ARBA00023288"/>
    </source>
</evidence>
<reference evidence="9" key="1">
    <citation type="journal article" date="2019" name="Int. J. Syst. Evol. Microbiol.">
        <title>The Global Catalogue of Microorganisms (GCM) 10K type strain sequencing project: providing services to taxonomists for standard genome sequencing and annotation.</title>
        <authorList>
            <consortium name="The Broad Institute Genomics Platform"/>
            <consortium name="The Broad Institute Genome Sequencing Center for Infectious Disease"/>
            <person name="Wu L."/>
            <person name="Ma J."/>
        </authorList>
    </citation>
    <scope>NUCLEOTIDE SEQUENCE [LARGE SCALE GENOMIC DNA]</scope>
    <source>
        <strain evidence="9">JCM 17329</strain>
    </source>
</reference>
<keyword evidence="1 5" id="KW-0732">Signal</keyword>
<feature type="domain" description="C-type lysozyme inhibitor" evidence="7">
    <location>
        <begin position="207"/>
        <end position="275"/>
    </location>
</feature>
<feature type="chain" id="PRO_5045708508" evidence="5">
    <location>
        <begin position="19"/>
        <end position="282"/>
    </location>
</feature>
<dbReference type="PANTHER" id="PTHR37549">
    <property type="entry name" value="LIPOPROTEIN LPRI"/>
    <property type="match status" value="1"/>
</dbReference>
<accession>A0ABP7EW06</accession>
<evidence type="ECO:0000256" key="2">
    <source>
        <dbReference type="ARBA" id="ARBA00023136"/>
    </source>
</evidence>
<dbReference type="Proteomes" id="UP001501479">
    <property type="component" value="Unassembled WGS sequence"/>
</dbReference>
<proteinExistence type="predicted"/>
<feature type="domain" description="Lysozyme inhibitor LprI-like N-terminal" evidence="6">
    <location>
        <begin position="113"/>
        <end position="173"/>
    </location>
</feature>
<feature type="signal peptide" evidence="5">
    <location>
        <begin position="1"/>
        <end position="18"/>
    </location>
</feature>
<keyword evidence="2" id="KW-0472">Membrane</keyword>
<keyword evidence="4" id="KW-0449">Lipoprotein</keyword>
<sequence length="282" mass="30904">MSKWLAMCFIVASISAQASNGEQPSATQADTLCAESWSRAIEDTVATGDGQGHGPDIGSDEWKSVVEFKLGVRGQSQVPPRDSEAWCEYIDWQVRGNGATHGATEHKGPSYACDKVKAGSIEAMICEDPALSALDRTLSGVYTAALRKAANQHPPVLKAEQRGWIKGRNDCWKSDDKRACVEGAYLRRIAELQASYRLVAHKGPFRFVCDGNPANEVMTSFFETEPPTLMAERGDSVSLMFLQPSASGAKYQGRNESFWEHQGEARITWGYQAPAMHCQRAP</sequence>
<name>A0ABP7EW06_9GAMM</name>
<evidence type="ECO:0000313" key="8">
    <source>
        <dbReference type="EMBL" id="GAA3722887.1"/>
    </source>
</evidence>
<evidence type="ECO:0000259" key="6">
    <source>
        <dbReference type="Pfam" id="PF07007"/>
    </source>
</evidence>
<keyword evidence="3" id="KW-0564">Palmitate</keyword>
<organism evidence="8 9">
    <name type="scientific">Oceanisphaera sediminis</name>
    <dbReference type="NCBI Taxonomy" id="981381"/>
    <lineage>
        <taxon>Bacteria</taxon>
        <taxon>Pseudomonadati</taxon>
        <taxon>Pseudomonadota</taxon>
        <taxon>Gammaproteobacteria</taxon>
        <taxon>Aeromonadales</taxon>
        <taxon>Aeromonadaceae</taxon>
        <taxon>Oceanisphaera</taxon>
    </lineage>
</organism>
<dbReference type="InterPro" id="IPR052755">
    <property type="entry name" value="Lysozyme_Inhibitor_LprI"/>
</dbReference>
<dbReference type="Pfam" id="PF09864">
    <property type="entry name" value="MliC"/>
    <property type="match status" value="1"/>
</dbReference>
<evidence type="ECO:0000256" key="5">
    <source>
        <dbReference type="SAM" id="SignalP"/>
    </source>
</evidence>
<evidence type="ECO:0000313" key="9">
    <source>
        <dbReference type="Proteomes" id="UP001501479"/>
    </source>
</evidence>
<dbReference type="RefSeq" id="WP_344966028.1">
    <property type="nucleotide sequence ID" value="NZ_BAABDS010000052.1"/>
</dbReference>
<dbReference type="InterPro" id="IPR009739">
    <property type="entry name" value="LprI-like_N"/>
</dbReference>
<dbReference type="InterPro" id="IPR036328">
    <property type="entry name" value="MliC_sf"/>
</dbReference>
<dbReference type="EMBL" id="BAABDS010000052">
    <property type="protein sequence ID" value="GAA3722887.1"/>
    <property type="molecule type" value="Genomic_DNA"/>
</dbReference>
<evidence type="ECO:0000259" key="7">
    <source>
        <dbReference type="Pfam" id="PF09864"/>
    </source>
</evidence>
<dbReference type="Gene3D" id="2.40.128.200">
    <property type="match status" value="1"/>
</dbReference>
<evidence type="ECO:0000256" key="1">
    <source>
        <dbReference type="ARBA" id="ARBA00022729"/>
    </source>
</evidence>
<dbReference type="PANTHER" id="PTHR37549:SF1">
    <property type="entry name" value="LIPOPROTEIN LPRI"/>
    <property type="match status" value="1"/>
</dbReference>
<dbReference type="InterPro" id="IPR018660">
    <property type="entry name" value="MliC"/>
</dbReference>